<dbReference type="Pfam" id="PF07972">
    <property type="entry name" value="Flavodoxin_NdrI"/>
    <property type="match status" value="1"/>
</dbReference>
<protein>
    <submittedName>
        <fullName evidence="1">Uncharacterized protein</fullName>
    </submittedName>
</protein>
<proteinExistence type="predicted"/>
<accession>A0A4P6ZKZ5</accession>
<organism evidence="1 2">
    <name type="scientific">Acetilactobacillus jinshanensis</name>
    <dbReference type="NCBI Taxonomy" id="1720083"/>
    <lineage>
        <taxon>Bacteria</taxon>
        <taxon>Bacillati</taxon>
        <taxon>Bacillota</taxon>
        <taxon>Bacilli</taxon>
        <taxon>Lactobacillales</taxon>
        <taxon>Lactobacillaceae</taxon>
        <taxon>Acetilactobacillus</taxon>
    </lineage>
</organism>
<dbReference type="Proteomes" id="UP000294321">
    <property type="component" value="Chromosome"/>
</dbReference>
<dbReference type="Gene3D" id="3.40.50.360">
    <property type="match status" value="1"/>
</dbReference>
<reference evidence="2" key="1">
    <citation type="submission" date="2018-12" db="EMBL/GenBank/DDBJ databases">
        <title>A new species of lactobacillus.</title>
        <authorList>
            <person name="Jian Y."/>
            <person name="Xin L."/>
            <person name="Hong Z.J."/>
            <person name="Ming L.Z."/>
            <person name="Hong X.Z."/>
        </authorList>
    </citation>
    <scope>NUCLEOTIDE SEQUENCE [LARGE SCALE GENOMIC DNA]</scope>
    <source>
        <strain evidence="2">HSLZ-75</strain>
    </source>
</reference>
<name>A0A4P6ZKZ5_9LACO</name>
<keyword evidence="2" id="KW-1185">Reference proteome</keyword>
<evidence type="ECO:0000313" key="2">
    <source>
        <dbReference type="Proteomes" id="UP000294321"/>
    </source>
</evidence>
<evidence type="ECO:0000313" key="1">
    <source>
        <dbReference type="EMBL" id="QBP18446.1"/>
    </source>
</evidence>
<dbReference type="AlphaFoldDB" id="A0A4P6ZKZ5"/>
<dbReference type="KEGG" id="lji:ELX58_04695"/>
<dbReference type="PANTHER" id="PTHR37297">
    <property type="entry name" value="PROTEIN NRDI"/>
    <property type="match status" value="1"/>
</dbReference>
<dbReference type="PANTHER" id="PTHR37297:SF1">
    <property type="entry name" value="PROTEIN NRDI"/>
    <property type="match status" value="1"/>
</dbReference>
<dbReference type="GO" id="GO:0010181">
    <property type="term" value="F:FMN binding"/>
    <property type="evidence" value="ECO:0007669"/>
    <property type="project" value="InterPro"/>
</dbReference>
<sequence>MQSPHPHDMIIITRYNKLIKGASFMKIPVYYVSIEGNTKHFLTKMSQIFHNVDLHQVDNQTDLFKINHPYFVFVPAYATYEDHQKKCVELPQTFPMTEELAWQKNYKYCLGSVGSGNRNFSQDQWIWTAKLYRKMFNIPIIASYELRGNMYEENVINQRMVRIWNQNTKPNQHVKEVNVHHVNPRLAKLEKKYGRNLQGERM</sequence>
<dbReference type="EMBL" id="CP034726">
    <property type="protein sequence ID" value="QBP18446.1"/>
    <property type="molecule type" value="Genomic_DNA"/>
</dbReference>
<gene>
    <name evidence="1" type="ORF">ELX58_04695</name>
</gene>
<dbReference type="SUPFAM" id="SSF52218">
    <property type="entry name" value="Flavoproteins"/>
    <property type="match status" value="1"/>
</dbReference>
<dbReference type="InterPro" id="IPR029039">
    <property type="entry name" value="Flavoprotein-like_sf"/>
</dbReference>
<dbReference type="OrthoDB" id="350535at2"/>
<dbReference type="InterPro" id="IPR004465">
    <property type="entry name" value="RNR_NrdI"/>
</dbReference>